<organism evidence="2">
    <name type="scientific">uncultured Craurococcus sp</name>
    <dbReference type="NCBI Taxonomy" id="1135998"/>
    <lineage>
        <taxon>Bacteria</taxon>
        <taxon>Pseudomonadati</taxon>
        <taxon>Pseudomonadota</taxon>
        <taxon>Alphaproteobacteria</taxon>
        <taxon>Acetobacterales</taxon>
        <taxon>Acetobacteraceae</taxon>
        <taxon>Craurococcus</taxon>
        <taxon>environmental samples</taxon>
    </lineage>
</organism>
<evidence type="ECO:0000256" key="1">
    <source>
        <dbReference type="SAM" id="MobiDB-lite"/>
    </source>
</evidence>
<feature type="compositionally biased region" description="Low complexity" evidence="1">
    <location>
        <begin position="52"/>
        <end position="67"/>
    </location>
</feature>
<sequence>WWSPTPPAAARTSWAACSRSSSPASGRSRSWWRTAPAPPAPSARTRWRRPRPTATRSCSPPRRNSPS</sequence>
<feature type="non-terminal residue" evidence="2">
    <location>
        <position position="67"/>
    </location>
</feature>
<reference evidence="2" key="1">
    <citation type="submission" date="2020-02" db="EMBL/GenBank/DDBJ databases">
        <authorList>
            <person name="Meier V. D."/>
        </authorList>
    </citation>
    <scope>NUCLEOTIDE SEQUENCE</scope>
    <source>
        <strain evidence="2">AVDCRST_MAG27</strain>
    </source>
</reference>
<feature type="non-terminal residue" evidence="2">
    <location>
        <position position="1"/>
    </location>
</feature>
<protein>
    <submittedName>
        <fullName evidence="2">BUG/TctC family periplasmic protein</fullName>
    </submittedName>
</protein>
<name>A0A6J4J6D3_9PROT</name>
<dbReference type="EMBL" id="CADCTD010000141">
    <property type="protein sequence ID" value="CAA9269178.1"/>
    <property type="molecule type" value="Genomic_DNA"/>
</dbReference>
<dbReference type="AlphaFoldDB" id="A0A6J4J6D3"/>
<proteinExistence type="predicted"/>
<evidence type="ECO:0000313" key="2">
    <source>
        <dbReference type="EMBL" id="CAA9269178.1"/>
    </source>
</evidence>
<gene>
    <name evidence="2" type="ORF">AVDCRST_MAG27-2994</name>
</gene>
<feature type="region of interest" description="Disordered" evidence="1">
    <location>
        <begin position="1"/>
        <end position="67"/>
    </location>
</feature>
<accession>A0A6J4J6D3</accession>
<feature type="compositionally biased region" description="Low complexity" evidence="1">
    <location>
        <begin position="8"/>
        <end position="35"/>
    </location>
</feature>